<comment type="subcellular location">
    <subcellularLocation>
        <location evidence="1">Cell inner membrane</location>
        <topology evidence="1">Multi-pass membrane protein</topology>
    </subcellularLocation>
</comment>
<dbReference type="RefSeq" id="WP_099882869.1">
    <property type="nucleotide sequence ID" value="NZ_CP024608.1"/>
</dbReference>
<evidence type="ECO:0000256" key="3">
    <source>
        <dbReference type="ARBA" id="ARBA00022475"/>
    </source>
</evidence>
<feature type="transmembrane region" description="Helical" evidence="8">
    <location>
        <begin position="202"/>
        <end position="232"/>
    </location>
</feature>
<evidence type="ECO:0000256" key="2">
    <source>
        <dbReference type="ARBA" id="ARBA00005745"/>
    </source>
</evidence>
<feature type="domain" description="Type II secretion system protein GspF" evidence="9">
    <location>
        <begin position="265"/>
        <end position="384"/>
    </location>
</feature>
<keyword evidence="7 8" id="KW-0472">Membrane</keyword>
<dbReference type="KEGG" id="mass:CR152_28170"/>
<dbReference type="Pfam" id="PF00482">
    <property type="entry name" value="T2SSF"/>
    <property type="match status" value="2"/>
</dbReference>
<evidence type="ECO:0000313" key="10">
    <source>
        <dbReference type="EMBL" id="ATQ79158.1"/>
    </source>
</evidence>
<keyword evidence="11" id="KW-1185">Reference proteome</keyword>
<sequence length="393" mass="42570">MRFAIRAVGPDNRVQMLELDASDATAASRAAVERRLTVLEVRPVAVSVQRRGKTFSLVLFTQELLALLEAGLGLVESLEALSEKESHTDTGALLARLLARMRDGLRFSVAIAAEPASFPPLFGGIVKAAERTSDLPQALTRYIEYQVRVDGVRNRLVSASIYPVILLSVGSAVSMFLLGYVVPKFSAVYQGSGRELPMLSQWLIKWGAAVAGHGMAIMLAMAGMGAALFFWLRRMHRSGQLMQLFTRLPGVRQRMHILELARLYLTLGMLLEGGIAVVSALDMVSGAISPGRRAALAAARHAIAQGGSFSESLEQNGLTTPIALRMLRVGERSGQLGLMLTRAALFYDAETTLWIEKFSKTFEPVLMAAIGVVIGAIVVLLYMPIFDLAGTLQ</sequence>
<keyword evidence="3" id="KW-1003">Cell membrane</keyword>
<dbReference type="GO" id="GO:0015628">
    <property type="term" value="P:protein secretion by the type II secretion system"/>
    <property type="evidence" value="ECO:0007669"/>
    <property type="project" value="TreeGrafter"/>
</dbReference>
<gene>
    <name evidence="10" type="ORF">CR152_28170</name>
</gene>
<evidence type="ECO:0000256" key="8">
    <source>
        <dbReference type="SAM" id="Phobius"/>
    </source>
</evidence>
<dbReference type="Proteomes" id="UP000229897">
    <property type="component" value="Chromosome"/>
</dbReference>
<dbReference type="InterPro" id="IPR042094">
    <property type="entry name" value="T2SS_GspF_sf"/>
</dbReference>
<comment type="similarity">
    <text evidence="2">Belongs to the GSP F family.</text>
</comment>
<name>A0A2D2DW05_9BURK</name>
<dbReference type="PANTHER" id="PTHR30012">
    <property type="entry name" value="GENERAL SECRETION PATHWAY PROTEIN"/>
    <property type="match status" value="1"/>
</dbReference>
<accession>A0A2D2DW05</accession>
<dbReference type="EMBL" id="CP024608">
    <property type="protein sequence ID" value="ATQ79158.1"/>
    <property type="molecule type" value="Genomic_DNA"/>
</dbReference>
<organism evidence="10 11">
    <name type="scientific">Massilia violaceinigra</name>
    <dbReference type="NCBI Taxonomy" id="2045208"/>
    <lineage>
        <taxon>Bacteria</taxon>
        <taxon>Pseudomonadati</taxon>
        <taxon>Pseudomonadota</taxon>
        <taxon>Betaproteobacteria</taxon>
        <taxon>Burkholderiales</taxon>
        <taxon>Oxalobacteraceae</taxon>
        <taxon>Telluria group</taxon>
        <taxon>Massilia</taxon>
    </lineage>
</organism>
<dbReference type="AlphaFoldDB" id="A0A2D2DW05"/>
<reference evidence="10" key="1">
    <citation type="submission" date="2017-10" db="EMBL/GenBank/DDBJ databases">
        <title>Massilia psychrophilum sp. nov., a novel purple-pigmented bacterium isolated from Tianshan glacier, Xinjiang Municipality, China.</title>
        <authorList>
            <person name="Wang H."/>
        </authorList>
    </citation>
    <scope>NUCLEOTIDE SEQUENCE [LARGE SCALE GENOMIC DNA]</scope>
    <source>
        <strain evidence="10">B2</strain>
    </source>
</reference>
<dbReference type="OrthoDB" id="9805682at2"/>
<keyword evidence="4" id="KW-0997">Cell inner membrane</keyword>
<dbReference type="GO" id="GO:0005886">
    <property type="term" value="C:plasma membrane"/>
    <property type="evidence" value="ECO:0007669"/>
    <property type="project" value="UniProtKB-SubCell"/>
</dbReference>
<protein>
    <submittedName>
        <fullName evidence="10">Type II secretion system protein</fullName>
    </submittedName>
</protein>
<keyword evidence="5 8" id="KW-0812">Transmembrane</keyword>
<dbReference type="PRINTS" id="PR00812">
    <property type="entry name" value="BCTERIALGSPF"/>
</dbReference>
<dbReference type="Gene3D" id="1.20.81.30">
    <property type="entry name" value="Type II secretion system (T2SS), domain F"/>
    <property type="match status" value="2"/>
</dbReference>
<dbReference type="InterPro" id="IPR003004">
    <property type="entry name" value="GspF/PilC"/>
</dbReference>
<dbReference type="PANTHER" id="PTHR30012:SF7">
    <property type="entry name" value="PROTEIN TRANSPORT PROTEIN HOFC HOMOLOG"/>
    <property type="match status" value="1"/>
</dbReference>
<feature type="domain" description="Type II secretion system protein GspF" evidence="9">
    <location>
        <begin position="60"/>
        <end position="183"/>
    </location>
</feature>
<evidence type="ECO:0000256" key="7">
    <source>
        <dbReference type="ARBA" id="ARBA00023136"/>
    </source>
</evidence>
<evidence type="ECO:0000256" key="4">
    <source>
        <dbReference type="ARBA" id="ARBA00022519"/>
    </source>
</evidence>
<feature type="transmembrane region" description="Helical" evidence="8">
    <location>
        <begin position="365"/>
        <end position="385"/>
    </location>
</feature>
<dbReference type="InterPro" id="IPR018076">
    <property type="entry name" value="T2SS_GspF_dom"/>
</dbReference>
<evidence type="ECO:0000256" key="5">
    <source>
        <dbReference type="ARBA" id="ARBA00022692"/>
    </source>
</evidence>
<feature type="transmembrane region" description="Helical" evidence="8">
    <location>
        <begin position="161"/>
        <end position="182"/>
    </location>
</feature>
<evidence type="ECO:0000259" key="9">
    <source>
        <dbReference type="Pfam" id="PF00482"/>
    </source>
</evidence>
<evidence type="ECO:0000256" key="1">
    <source>
        <dbReference type="ARBA" id="ARBA00004429"/>
    </source>
</evidence>
<evidence type="ECO:0000256" key="6">
    <source>
        <dbReference type="ARBA" id="ARBA00022989"/>
    </source>
</evidence>
<evidence type="ECO:0000313" key="11">
    <source>
        <dbReference type="Proteomes" id="UP000229897"/>
    </source>
</evidence>
<keyword evidence="6 8" id="KW-1133">Transmembrane helix</keyword>
<proteinExistence type="inferred from homology"/>